<name>A0A6F9DH53_9ASCI</name>
<dbReference type="PANTHER" id="PTHR33327">
    <property type="entry name" value="ENDONUCLEASE"/>
    <property type="match status" value="1"/>
</dbReference>
<dbReference type="InterPro" id="IPR055469">
    <property type="entry name" value="DUF7041"/>
</dbReference>
<evidence type="ECO:0000313" key="2">
    <source>
        <dbReference type="EMBL" id="CAB3260874.1"/>
    </source>
</evidence>
<organism evidence="2">
    <name type="scientific">Phallusia mammillata</name>
    <dbReference type="NCBI Taxonomy" id="59560"/>
    <lineage>
        <taxon>Eukaryota</taxon>
        <taxon>Metazoa</taxon>
        <taxon>Chordata</taxon>
        <taxon>Tunicata</taxon>
        <taxon>Ascidiacea</taxon>
        <taxon>Phlebobranchia</taxon>
        <taxon>Ascidiidae</taxon>
        <taxon>Phallusia</taxon>
    </lineage>
</organism>
<dbReference type="AlphaFoldDB" id="A0A6F9DH53"/>
<proteinExistence type="evidence at transcript level"/>
<reference evidence="2" key="1">
    <citation type="submission" date="2020-04" db="EMBL/GenBank/DDBJ databases">
        <authorList>
            <person name="Neveu A P."/>
        </authorList>
    </citation>
    <scope>NUCLEOTIDE SEQUENCE</scope>
    <source>
        <tissue evidence="2">Whole embryo</tissue>
    </source>
</reference>
<feature type="domain" description="DUF7041" evidence="1">
    <location>
        <begin position="83"/>
        <end position="116"/>
    </location>
</feature>
<dbReference type="Pfam" id="PF23055">
    <property type="entry name" value="DUF7041"/>
    <property type="match status" value="1"/>
</dbReference>
<evidence type="ECO:0000259" key="1">
    <source>
        <dbReference type="Pfam" id="PF23055"/>
    </source>
</evidence>
<protein>
    <submittedName>
        <fullName evidence="2">Uncharacterized protein LOC100176143</fullName>
    </submittedName>
</protein>
<dbReference type="PANTHER" id="PTHR33327:SF3">
    <property type="entry name" value="RNA-DIRECTED DNA POLYMERASE"/>
    <property type="match status" value="1"/>
</dbReference>
<sequence length="120" mass="14309">MILTEIVHCSDDTHYVCKKRLFSRVAFLLRFVFVSRFGVSRLILNRTRSIKATSLHIGDRRLQDTFYLASKMTNEENAVSIKLPTFWAEQPRIWFQQTEAQFALKKITCDQTKYYYQQNF</sequence>
<gene>
    <name evidence="2" type="primary">LOC100176143-003</name>
</gene>
<dbReference type="EMBL" id="LR786421">
    <property type="protein sequence ID" value="CAB3260874.1"/>
    <property type="molecule type" value="mRNA"/>
</dbReference>
<accession>A0A6F9DH53</accession>